<dbReference type="Gene3D" id="1.20.90.10">
    <property type="entry name" value="Phospholipase A2 domain"/>
    <property type="match status" value="1"/>
</dbReference>
<dbReference type="STRING" id="857087.Metme_1273"/>
<dbReference type="KEGG" id="mmt:Metme_1273"/>
<dbReference type="GO" id="GO:0050482">
    <property type="term" value="P:arachidonate secretion"/>
    <property type="evidence" value="ECO:0007669"/>
    <property type="project" value="InterPro"/>
</dbReference>
<dbReference type="GO" id="GO:0004623">
    <property type="term" value="F:phospholipase A2 activity"/>
    <property type="evidence" value="ECO:0007669"/>
    <property type="project" value="InterPro"/>
</dbReference>
<evidence type="ECO:0000313" key="2">
    <source>
        <dbReference type="EMBL" id="AEF99699.1"/>
    </source>
</evidence>
<reference key="2">
    <citation type="submission" date="2011-05" db="EMBL/GenBank/DDBJ databases">
        <title>Complete genome sequence of the aerobic marine methanotroph Methylomonas methanica MC09.</title>
        <authorList>
            <person name="Boden R."/>
            <person name="Cunliffe M."/>
            <person name="Scanlan J."/>
            <person name="Moussard H."/>
            <person name="Kits K.D."/>
            <person name="Klotz M."/>
            <person name="Jetten M."/>
            <person name="Vuilleumier S."/>
            <person name="Han J."/>
            <person name="Peters L."/>
            <person name="Mikhailova N."/>
            <person name="Teshima H."/>
            <person name="Tapia R."/>
            <person name="Kyrpides N."/>
            <person name="Ivanova N."/>
            <person name="Pagani I."/>
            <person name="Cheng J.-F."/>
            <person name="Goodwin L."/>
            <person name="Han C."/>
            <person name="Hauser L."/>
            <person name="Land M."/>
            <person name="Lapidus A."/>
            <person name="Lucas S."/>
            <person name="Pitluck S."/>
            <person name="Woyke T."/>
            <person name="Stein L.Y."/>
            <person name="Murrell C."/>
        </authorList>
    </citation>
    <scope>NUCLEOTIDE SEQUENCE</scope>
    <source>
        <strain>MC09</strain>
    </source>
</reference>
<dbReference type="HOGENOM" id="CLU_129234_1_0_6"/>
<dbReference type="eggNOG" id="COG2303">
    <property type="taxonomic scope" value="Bacteria"/>
</dbReference>
<gene>
    <name evidence="2" type="ordered locus">Metme_1273</name>
</gene>
<reference evidence="3" key="3">
    <citation type="submission" date="2011-05" db="EMBL/GenBank/DDBJ databases">
        <title>Complete sequence of Methylomonas methanica MC09.</title>
        <authorList>
            <consortium name="US DOE Joint Genome Institute"/>
            <person name="Lucas S."/>
            <person name="Han J."/>
            <person name="Lapidus A."/>
            <person name="Cheng J.-F."/>
            <person name="Goodwin L."/>
            <person name="Pitluck S."/>
            <person name="Peters L."/>
            <person name="Mikhailova N."/>
            <person name="Teshima H."/>
            <person name="Han C."/>
            <person name="Tapia R."/>
            <person name="Land M."/>
            <person name="Hauser L."/>
            <person name="Kyrpides N."/>
            <person name="Ivanova N."/>
            <person name="Pagani I."/>
            <person name="Stein L."/>
            <person name="Woyke T."/>
        </authorList>
    </citation>
    <scope>NUCLEOTIDE SEQUENCE [LARGE SCALE GENOMIC DNA]</scope>
    <source>
        <strain evidence="3">MC09</strain>
    </source>
</reference>
<dbReference type="EMBL" id="CP002738">
    <property type="protein sequence ID" value="AEF99699.1"/>
    <property type="molecule type" value="Genomic_DNA"/>
</dbReference>
<feature type="signal peptide" evidence="1">
    <location>
        <begin position="1"/>
        <end position="21"/>
    </location>
</feature>
<evidence type="ECO:0000313" key="3">
    <source>
        <dbReference type="Proteomes" id="UP000008888"/>
    </source>
</evidence>
<keyword evidence="3" id="KW-1185">Reference proteome</keyword>
<evidence type="ECO:0000256" key="1">
    <source>
        <dbReference type="SAM" id="SignalP"/>
    </source>
</evidence>
<accession>F9ZX89</accession>
<proteinExistence type="predicted"/>
<reference evidence="2 3" key="1">
    <citation type="journal article" date="2011" name="J. Bacteriol.">
        <title>Complete Genome Sequence of the Aerobic Marine Methanotroph Methylomonas methanica MC09.</title>
        <authorList>
            <person name="Boden R."/>
            <person name="Cunliffe M."/>
            <person name="Scanlan J."/>
            <person name="Moussard H."/>
            <person name="Kits K.D."/>
            <person name="Klotz M.G."/>
            <person name="Jetten M.S."/>
            <person name="Vuilleumier S."/>
            <person name="Han J."/>
            <person name="Peters L."/>
            <person name="Mikhailova N."/>
            <person name="Teshima H."/>
            <person name="Tapia R."/>
            <person name="Kyrpides N."/>
            <person name="Ivanova N."/>
            <person name="Pagani I."/>
            <person name="Cheng J.F."/>
            <person name="Goodwin L."/>
            <person name="Han C."/>
            <person name="Hauser L."/>
            <person name="Land M.L."/>
            <person name="Lapidus A."/>
            <person name="Lucas S."/>
            <person name="Pitluck S."/>
            <person name="Woyke T."/>
            <person name="Stein L."/>
            <person name="Murrell J.C."/>
        </authorList>
    </citation>
    <scope>NUCLEOTIDE SEQUENCE [LARGE SCALE GENOMIC DNA]</scope>
    <source>
        <strain evidence="2 3">MC09</strain>
    </source>
</reference>
<dbReference type="AlphaFoldDB" id="F9ZX89"/>
<dbReference type="Proteomes" id="UP000008888">
    <property type="component" value="Chromosome"/>
</dbReference>
<name>F9ZX89_METMM</name>
<dbReference type="RefSeq" id="WP_013817962.1">
    <property type="nucleotide sequence ID" value="NC_015572.1"/>
</dbReference>
<dbReference type="InterPro" id="IPR036444">
    <property type="entry name" value="PLipase_A2_dom_sf"/>
</dbReference>
<protein>
    <submittedName>
        <fullName evidence="2">Uncharacterized protein</fullName>
    </submittedName>
</protein>
<feature type="chain" id="PRO_5003396275" evidence="1">
    <location>
        <begin position="22"/>
        <end position="162"/>
    </location>
</feature>
<organism evidence="2 3">
    <name type="scientific">Methylomonas methanica (strain DSM 25384 / MC09)</name>
    <dbReference type="NCBI Taxonomy" id="857087"/>
    <lineage>
        <taxon>Bacteria</taxon>
        <taxon>Pseudomonadati</taxon>
        <taxon>Pseudomonadota</taxon>
        <taxon>Gammaproteobacteria</taxon>
        <taxon>Methylococcales</taxon>
        <taxon>Methylococcaceae</taxon>
        <taxon>Methylomonas</taxon>
    </lineage>
</organism>
<dbReference type="SUPFAM" id="SSF48619">
    <property type="entry name" value="Phospholipase A2, PLA2"/>
    <property type="match status" value="1"/>
</dbReference>
<sequence length="162" mass="18420">MRSGNWHTLIALLTMLNVAVAEPLDDFSSDGCSQFPDGTFSQADLWCDCCIAHDIAYWQGGNRKQKQRADESLRDCVLQKTGSTLLAETMYFGVRLGGSPVFPTWYRWGYGWRYGRGFQSLNQYELQQVKAKLQRYPLNDALSSCSIEHPLHFLLPKAFDSP</sequence>
<keyword evidence="1" id="KW-0732">Signal</keyword>
<dbReference type="GO" id="GO:0006644">
    <property type="term" value="P:phospholipid metabolic process"/>
    <property type="evidence" value="ECO:0007669"/>
    <property type="project" value="InterPro"/>
</dbReference>